<evidence type="ECO:0000313" key="2">
    <source>
        <dbReference type="Proteomes" id="UP000030652"/>
    </source>
</evidence>
<protein>
    <recommendedName>
        <fullName evidence="3">Four helix bundle protein</fullName>
    </recommendedName>
</protein>
<dbReference type="InterPro" id="IPR012657">
    <property type="entry name" value="23S_rRNA-intervening_sequence"/>
</dbReference>
<dbReference type="InterPro" id="IPR036583">
    <property type="entry name" value="23S_rRNA_IVS_sf"/>
</dbReference>
<dbReference type="EMBL" id="JRYO01000058">
    <property type="protein sequence ID" value="KHE93420.1"/>
    <property type="molecule type" value="Genomic_DNA"/>
</dbReference>
<dbReference type="SUPFAM" id="SSF158446">
    <property type="entry name" value="IVS-encoded protein-like"/>
    <property type="match status" value="1"/>
</dbReference>
<dbReference type="Gene3D" id="1.20.1440.60">
    <property type="entry name" value="23S rRNA-intervening sequence"/>
    <property type="match status" value="1"/>
</dbReference>
<evidence type="ECO:0000313" key="1">
    <source>
        <dbReference type="EMBL" id="KHE93420.1"/>
    </source>
</evidence>
<dbReference type="Proteomes" id="UP000030652">
    <property type="component" value="Unassembled WGS sequence"/>
</dbReference>
<proteinExistence type="predicted"/>
<comment type="caution">
    <text evidence="1">The sequence shown here is derived from an EMBL/GenBank/DDBJ whole genome shotgun (WGS) entry which is preliminary data.</text>
</comment>
<dbReference type="eggNOG" id="ENOG5032RWC">
    <property type="taxonomic scope" value="Bacteria"/>
</dbReference>
<sequence>MSENKDSKPYDLEERTYVFAKEVRMFVKQLVKNIANIEDGKQVIRSSGSVGANYIEANEALSKKDFTMRIKICRKEAKESAYWLRLIVETNDGKYRKMGLGLFNEATELKKIFSSIIEKSK</sequence>
<dbReference type="Pfam" id="PF05635">
    <property type="entry name" value="23S_rRNA_IVP"/>
    <property type="match status" value="1"/>
</dbReference>
<dbReference type="PANTHER" id="PTHR38471">
    <property type="entry name" value="FOUR HELIX BUNDLE PROTEIN"/>
    <property type="match status" value="1"/>
</dbReference>
<dbReference type="PIRSF" id="PIRSF035652">
    <property type="entry name" value="CHP02436"/>
    <property type="match status" value="1"/>
</dbReference>
<name>A0A0B0ERX4_9BACT</name>
<gene>
    <name evidence="1" type="ORF">SCABRO_00846</name>
</gene>
<evidence type="ECO:0008006" key="3">
    <source>
        <dbReference type="Google" id="ProtNLM"/>
    </source>
</evidence>
<dbReference type="PANTHER" id="PTHR38471:SF2">
    <property type="entry name" value="FOUR HELIX BUNDLE PROTEIN"/>
    <property type="match status" value="1"/>
</dbReference>
<dbReference type="NCBIfam" id="TIGR02436">
    <property type="entry name" value="four helix bundle protein"/>
    <property type="match status" value="1"/>
</dbReference>
<dbReference type="AlphaFoldDB" id="A0A0B0ERX4"/>
<reference evidence="1 2" key="1">
    <citation type="submission" date="2014-10" db="EMBL/GenBank/DDBJ databases">
        <title>Draft genome of anammox bacterium scalindua brodae, obtained using differential coverage binning of sequence data from two enrichment reactors.</title>
        <authorList>
            <person name="Speth D.R."/>
            <person name="Russ L."/>
            <person name="Kartal B."/>
            <person name="Op den Camp H.J."/>
            <person name="Dutilh B.E."/>
            <person name="Jetten M.S."/>
        </authorList>
    </citation>
    <scope>NUCLEOTIDE SEQUENCE [LARGE SCALE GENOMIC DNA]</scope>
    <source>
        <strain evidence="1">RU1</strain>
    </source>
</reference>
<accession>A0A0B0ERX4</accession>
<organism evidence="1 2">
    <name type="scientific">Candidatus Scalindua brodae</name>
    <dbReference type="NCBI Taxonomy" id="237368"/>
    <lineage>
        <taxon>Bacteria</taxon>
        <taxon>Pseudomonadati</taxon>
        <taxon>Planctomycetota</taxon>
        <taxon>Candidatus Brocadiia</taxon>
        <taxon>Candidatus Brocadiales</taxon>
        <taxon>Candidatus Scalinduaceae</taxon>
        <taxon>Candidatus Scalindua</taxon>
    </lineage>
</organism>